<evidence type="ECO:0000256" key="1">
    <source>
        <dbReference type="SAM" id="MobiDB-lite"/>
    </source>
</evidence>
<keyword evidence="4" id="KW-1185">Reference proteome</keyword>
<feature type="transmembrane region" description="Helical" evidence="2">
    <location>
        <begin position="7"/>
        <end position="25"/>
    </location>
</feature>
<feature type="region of interest" description="Disordered" evidence="1">
    <location>
        <begin position="63"/>
        <end position="82"/>
    </location>
</feature>
<sequence>MAAIKKAFGGIMILFLIMGLSNLLFRPDFPTEVVENHTAPRLAAPLTDRTMARALSSFVQSGHYEGSNGSGAAMQFPSNSGPVTLSSRDVAVLNARYREMRKETALAGGEYAQFREELRREQMAADGWGDSSY</sequence>
<accession>A0ABX9A7U8</accession>
<gene>
    <name evidence="3" type="ORF">K3136_04540</name>
</gene>
<name>A0ABX9A7U8_9SPHN</name>
<keyword evidence="2" id="KW-1133">Transmembrane helix</keyword>
<dbReference type="RefSeq" id="WP_221431708.1">
    <property type="nucleotide sequence ID" value="NZ_CP081294.1"/>
</dbReference>
<organism evidence="3 4">
    <name type="scientific">Qipengyuania gelatinilytica</name>
    <dbReference type="NCBI Taxonomy" id="2867231"/>
    <lineage>
        <taxon>Bacteria</taxon>
        <taxon>Pseudomonadati</taxon>
        <taxon>Pseudomonadota</taxon>
        <taxon>Alphaproteobacteria</taxon>
        <taxon>Sphingomonadales</taxon>
        <taxon>Erythrobacteraceae</taxon>
        <taxon>Qipengyuania</taxon>
    </lineage>
</organism>
<protein>
    <submittedName>
        <fullName evidence="3">Uncharacterized protein</fullName>
    </submittedName>
</protein>
<proteinExistence type="predicted"/>
<evidence type="ECO:0000313" key="4">
    <source>
        <dbReference type="Proteomes" id="UP000824321"/>
    </source>
</evidence>
<dbReference type="EMBL" id="CP081294">
    <property type="protein sequence ID" value="QZD95983.1"/>
    <property type="molecule type" value="Genomic_DNA"/>
</dbReference>
<evidence type="ECO:0000313" key="3">
    <source>
        <dbReference type="EMBL" id="QZD95983.1"/>
    </source>
</evidence>
<dbReference type="Proteomes" id="UP000824321">
    <property type="component" value="Chromosome"/>
</dbReference>
<reference evidence="3 4" key="1">
    <citation type="submission" date="2021-08" db="EMBL/GenBank/DDBJ databases">
        <title>Comparative Genomics Analysis of the Genus Qipengyuania Reveals Extensive Genetic Diversity and Metabolic Versatility, Including the Description of Fifteen Novel Species.</title>
        <authorList>
            <person name="Liu Y."/>
        </authorList>
    </citation>
    <scope>NUCLEOTIDE SEQUENCE [LARGE SCALE GENOMIC DNA]</scope>
    <source>
        <strain evidence="3 4">1NDH1</strain>
    </source>
</reference>
<keyword evidence="2" id="KW-0812">Transmembrane</keyword>
<evidence type="ECO:0000256" key="2">
    <source>
        <dbReference type="SAM" id="Phobius"/>
    </source>
</evidence>
<keyword evidence="2" id="KW-0472">Membrane</keyword>